<dbReference type="AlphaFoldDB" id="A0A0C2JY74"/>
<keyword evidence="2" id="KW-1185">Reference proteome</keyword>
<organism evidence="1 2">
    <name type="scientific">Thelohanellus kitauei</name>
    <name type="common">Myxosporean</name>
    <dbReference type="NCBI Taxonomy" id="669202"/>
    <lineage>
        <taxon>Eukaryota</taxon>
        <taxon>Metazoa</taxon>
        <taxon>Cnidaria</taxon>
        <taxon>Myxozoa</taxon>
        <taxon>Myxosporea</taxon>
        <taxon>Bivalvulida</taxon>
        <taxon>Platysporina</taxon>
        <taxon>Myxobolidae</taxon>
        <taxon>Thelohanellus</taxon>
    </lineage>
</organism>
<sequence length="122" mass="14179">MYTLGNKVYIFGSPSTPLSDLTTYSLVSFDISNFSWQDLTRNIDDDQRYSPPEMSARLLFYHDVALYILWRTEDVTGEMIDSMYRLPLKTNIWSLVELNGPKPVFFNEFIGAVFTKIIFLKS</sequence>
<protein>
    <submittedName>
        <fullName evidence="1">Uncharacterized protein</fullName>
    </submittedName>
</protein>
<evidence type="ECO:0000313" key="2">
    <source>
        <dbReference type="Proteomes" id="UP000031668"/>
    </source>
</evidence>
<accession>A0A0C2JY74</accession>
<dbReference type="SUPFAM" id="SSF117281">
    <property type="entry name" value="Kelch motif"/>
    <property type="match status" value="1"/>
</dbReference>
<evidence type="ECO:0000313" key="1">
    <source>
        <dbReference type="EMBL" id="KII74443.1"/>
    </source>
</evidence>
<dbReference type="EMBL" id="JWZT01000418">
    <property type="protein sequence ID" value="KII74443.1"/>
    <property type="molecule type" value="Genomic_DNA"/>
</dbReference>
<comment type="caution">
    <text evidence="1">The sequence shown here is derived from an EMBL/GenBank/DDBJ whole genome shotgun (WGS) entry which is preliminary data.</text>
</comment>
<dbReference type="Proteomes" id="UP000031668">
    <property type="component" value="Unassembled WGS sequence"/>
</dbReference>
<dbReference type="InterPro" id="IPR015915">
    <property type="entry name" value="Kelch-typ_b-propeller"/>
</dbReference>
<proteinExistence type="predicted"/>
<reference evidence="1 2" key="1">
    <citation type="journal article" date="2014" name="Genome Biol. Evol.">
        <title>The genome of the myxosporean Thelohanellus kitauei shows adaptations to nutrient acquisition within its fish host.</title>
        <authorList>
            <person name="Yang Y."/>
            <person name="Xiong J."/>
            <person name="Zhou Z."/>
            <person name="Huo F."/>
            <person name="Miao W."/>
            <person name="Ran C."/>
            <person name="Liu Y."/>
            <person name="Zhang J."/>
            <person name="Feng J."/>
            <person name="Wang M."/>
            <person name="Wang M."/>
            <person name="Wang L."/>
            <person name="Yao B."/>
        </authorList>
    </citation>
    <scope>NUCLEOTIDE SEQUENCE [LARGE SCALE GENOMIC DNA]</scope>
    <source>
        <strain evidence="1">Wuqing</strain>
    </source>
</reference>
<name>A0A0C2JY74_THEKT</name>
<gene>
    <name evidence="1" type="ORF">RF11_14121</name>
</gene>